<evidence type="ECO:0000313" key="1">
    <source>
        <dbReference type="EMBL" id="EDN56380.1"/>
    </source>
</evidence>
<keyword evidence="2" id="KW-1185">Reference proteome</keyword>
<dbReference type="EMBL" id="DS267838">
    <property type="protein sequence ID" value="EDN56380.1"/>
    <property type="molecule type" value="Genomic_DNA"/>
</dbReference>
<dbReference type="RefSeq" id="WP_006742898.1">
    <property type="nucleotide sequence ID" value="NC_013456.1"/>
</dbReference>
<protein>
    <recommendedName>
        <fullName evidence="3">ParB/Sulfiredoxin domain-containing protein</fullName>
    </recommendedName>
</protein>
<reference evidence="2" key="1">
    <citation type="submission" date="2006-10" db="EMBL/GenBank/DDBJ databases">
        <authorList>
            <person name="Heidelberg J."/>
            <person name="Sebastian Y."/>
        </authorList>
    </citation>
    <scope>NUCLEOTIDE SEQUENCE [LARGE SCALE GENOMIC DNA]</scope>
    <source>
        <strain evidence="2">EX25</strain>
    </source>
</reference>
<evidence type="ECO:0000313" key="2">
    <source>
        <dbReference type="Proteomes" id="UP000242664"/>
    </source>
</evidence>
<name>A0ABM9WSP4_VIBAE</name>
<organism evidence="1 2">
    <name type="scientific">Vibrio antiquarius (strain Ex25)</name>
    <dbReference type="NCBI Taxonomy" id="150340"/>
    <lineage>
        <taxon>Bacteria</taxon>
        <taxon>Pseudomonadati</taxon>
        <taxon>Pseudomonadota</taxon>
        <taxon>Gammaproteobacteria</taxon>
        <taxon>Vibrionales</taxon>
        <taxon>Vibrionaceae</taxon>
        <taxon>Vibrio</taxon>
        <taxon>Vibrio diabolicus subgroup</taxon>
    </lineage>
</organism>
<sequence length="276" mass="32043">METRRITLSSINADDKRYQVRDPRTSPYGERIDQEKASRRHIQTIVKALNDNPKKRIEPIEVVEDPKKYGQYIIVDGFHRYGAYRQIFKNTKGKRFKQIRVKVHTEGVTLDRALSINTEHTALSLTSSQRTELQWQQFLNLMSQDNPPSIKKTSEILGIQTSTVSNWRKLKNKFEEAGFFDKKSNVDKNPITGFPMLRPSREALKRDEWSSVDEETTGALTEDDKATARQILEKAKCANEPDKLAKFIRLYLGEPLDAIDFDISIDELEQENEEYF</sequence>
<dbReference type="InterPro" id="IPR036086">
    <property type="entry name" value="ParB/Sulfiredoxin_sf"/>
</dbReference>
<dbReference type="SUPFAM" id="SSF110849">
    <property type="entry name" value="ParB/Sulfiredoxin"/>
    <property type="match status" value="1"/>
</dbReference>
<gene>
    <name evidence="1" type="ORF">VEx25_0722</name>
</gene>
<accession>A0ABM9WSP4</accession>
<dbReference type="GeneID" id="45028097"/>
<evidence type="ECO:0008006" key="3">
    <source>
        <dbReference type="Google" id="ProtNLM"/>
    </source>
</evidence>
<dbReference type="Proteomes" id="UP000242664">
    <property type="component" value="Unassembled WGS sequence"/>
</dbReference>
<proteinExistence type="predicted"/>